<dbReference type="PRINTS" id="PR00037">
    <property type="entry name" value="HTHLACR"/>
</dbReference>
<dbReference type="GO" id="GO:0003677">
    <property type="term" value="F:DNA binding"/>
    <property type="evidence" value="ECO:0007669"/>
    <property type="project" value="UniProtKB-KW"/>
</dbReference>
<dbReference type="Pfam" id="PF00455">
    <property type="entry name" value="DeoRC"/>
    <property type="match status" value="1"/>
</dbReference>
<dbReference type="Pfam" id="PF08220">
    <property type="entry name" value="HTH_DeoR"/>
    <property type="match status" value="1"/>
</dbReference>
<dbReference type="PROSITE" id="PS00894">
    <property type="entry name" value="HTH_DEOR_1"/>
    <property type="match status" value="1"/>
</dbReference>
<dbReference type="EMBL" id="JAHZIK010000702">
    <property type="protein sequence ID" value="MBW7456925.1"/>
    <property type="molecule type" value="Genomic_DNA"/>
</dbReference>
<dbReference type="InterPro" id="IPR014036">
    <property type="entry name" value="DeoR-like_C"/>
</dbReference>
<dbReference type="Gene3D" id="3.40.50.1360">
    <property type="match status" value="1"/>
</dbReference>
<name>A0ABS7C7L9_9BACL</name>
<sequence length="258" mass="28279">MKTRTRHTEIIGILKHEPFKTIEELCSELSVSPATVRRDLTILEQSGDIVRINGGAIYKKKAEDGRLDEKKPPLPFLNEKIRIAKAAAELVKDGDTIFMDAGSTNRQIAEHLVGKTNITVITNSLEIAYKLHSVKDKKDVSVVICGGTLGETNMDSIVGPVAEKMISMFRANICFIGTSGIDIKQGVTDAYLSTARIKENMIEHSNKVHLVADHSKFGVITAAFVCSIDKIGHIITDNSAPEEDVRTLRSRGILVTLV</sequence>
<evidence type="ECO:0000313" key="5">
    <source>
        <dbReference type="EMBL" id="MBW7456925.1"/>
    </source>
</evidence>
<organism evidence="5 6">
    <name type="scientific">Paenibacillus sepulcri</name>
    <dbReference type="NCBI Taxonomy" id="359917"/>
    <lineage>
        <taxon>Bacteria</taxon>
        <taxon>Bacillati</taxon>
        <taxon>Bacillota</taxon>
        <taxon>Bacilli</taxon>
        <taxon>Bacillales</taxon>
        <taxon>Paenibacillaceae</taxon>
        <taxon>Paenibacillus</taxon>
    </lineage>
</organism>
<proteinExistence type="predicted"/>
<dbReference type="PANTHER" id="PTHR30363">
    <property type="entry name" value="HTH-TYPE TRANSCRIPTIONAL REGULATOR SRLR-RELATED"/>
    <property type="match status" value="1"/>
</dbReference>
<dbReference type="PANTHER" id="PTHR30363:SF44">
    <property type="entry name" value="AGA OPERON TRANSCRIPTIONAL REPRESSOR-RELATED"/>
    <property type="match status" value="1"/>
</dbReference>
<evidence type="ECO:0000256" key="2">
    <source>
        <dbReference type="ARBA" id="ARBA00023125"/>
    </source>
</evidence>
<protein>
    <submittedName>
        <fullName evidence="5">DeoR/GlpR family DNA-binding transcription regulator</fullName>
    </submittedName>
</protein>
<keyword evidence="6" id="KW-1185">Reference proteome</keyword>
<keyword evidence="3" id="KW-0804">Transcription</keyword>
<comment type="caution">
    <text evidence="5">The sequence shown here is derived from an EMBL/GenBank/DDBJ whole genome shotgun (WGS) entry which is preliminary data.</text>
</comment>
<dbReference type="InterPro" id="IPR036388">
    <property type="entry name" value="WH-like_DNA-bd_sf"/>
</dbReference>
<gene>
    <name evidence="5" type="ORF">K0U00_23085</name>
</gene>
<dbReference type="InterPro" id="IPR018356">
    <property type="entry name" value="Tscrpt_reg_HTH_DeoR_CS"/>
</dbReference>
<dbReference type="SMART" id="SM00420">
    <property type="entry name" value="HTH_DEOR"/>
    <property type="match status" value="1"/>
</dbReference>
<dbReference type="InterPro" id="IPR036390">
    <property type="entry name" value="WH_DNA-bd_sf"/>
</dbReference>
<dbReference type="SUPFAM" id="SSF100950">
    <property type="entry name" value="NagB/RpiA/CoA transferase-like"/>
    <property type="match status" value="1"/>
</dbReference>
<dbReference type="PROSITE" id="PS51000">
    <property type="entry name" value="HTH_DEOR_2"/>
    <property type="match status" value="1"/>
</dbReference>
<keyword evidence="1" id="KW-0805">Transcription regulation</keyword>
<dbReference type="InterPro" id="IPR050313">
    <property type="entry name" value="Carb_Metab_HTH_regulators"/>
</dbReference>
<evidence type="ECO:0000256" key="1">
    <source>
        <dbReference type="ARBA" id="ARBA00023015"/>
    </source>
</evidence>
<dbReference type="InterPro" id="IPR001034">
    <property type="entry name" value="DeoR_HTH"/>
</dbReference>
<evidence type="ECO:0000259" key="4">
    <source>
        <dbReference type="PROSITE" id="PS51000"/>
    </source>
</evidence>
<dbReference type="InterPro" id="IPR037171">
    <property type="entry name" value="NagB/RpiA_transferase-like"/>
</dbReference>
<dbReference type="Gene3D" id="1.10.10.10">
    <property type="entry name" value="Winged helix-like DNA-binding domain superfamily/Winged helix DNA-binding domain"/>
    <property type="match status" value="1"/>
</dbReference>
<evidence type="ECO:0000256" key="3">
    <source>
        <dbReference type="ARBA" id="ARBA00023163"/>
    </source>
</evidence>
<dbReference type="SUPFAM" id="SSF46785">
    <property type="entry name" value="Winged helix' DNA-binding domain"/>
    <property type="match status" value="1"/>
</dbReference>
<accession>A0ABS7C7L9</accession>
<feature type="domain" description="HTH deoR-type" evidence="4">
    <location>
        <begin position="3"/>
        <end position="58"/>
    </location>
</feature>
<dbReference type="Proteomes" id="UP001519887">
    <property type="component" value="Unassembled WGS sequence"/>
</dbReference>
<dbReference type="RefSeq" id="WP_210046451.1">
    <property type="nucleotide sequence ID" value="NZ_JBHLVU010000014.1"/>
</dbReference>
<evidence type="ECO:0000313" key="6">
    <source>
        <dbReference type="Proteomes" id="UP001519887"/>
    </source>
</evidence>
<reference evidence="5 6" key="1">
    <citation type="submission" date="2021-07" db="EMBL/GenBank/DDBJ databases">
        <title>Paenibacillus radiodurans sp. nov., isolated from the southeastern edge of Tengger Desert.</title>
        <authorList>
            <person name="Zhang G."/>
        </authorList>
    </citation>
    <scope>NUCLEOTIDE SEQUENCE [LARGE SCALE GENOMIC DNA]</scope>
    <source>
        <strain evidence="5 6">CCM 7311</strain>
    </source>
</reference>
<keyword evidence="2 5" id="KW-0238">DNA-binding</keyword>
<dbReference type="SMART" id="SM01134">
    <property type="entry name" value="DeoRC"/>
    <property type="match status" value="1"/>
</dbReference>